<dbReference type="Proteomes" id="UP000037035">
    <property type="component" value="Unassembled WGS sequence"/>
</dbReference>
<dbReference type="AlphaFoldDB" id="A0A0L6U6T4"/>
<evidence type="ECO:0000256" key="1">
    <source>
        <dbReference type="SAM" id="MobiDB-lite"/>
    </source>
</evidence>
<evidence type="ECO:0000313" key="3">
    <source>
        <dbReference type="Proteomes" id="UP000037035"/>
    </source>
</evidence>
<protein>
    <submittedName>
        <fullName evidence="2">Uncharacterized protein</fullName>
    </submittedName>
</protein>
<dbReference type="OrthoDB" id="2506803at2759"/>
<feature type="region of interest" description="Disordered" evidence="1">
    <location>
        <begin position="1"/>
        <end position="22"/>
    </location>
</feature>
<reference evidence="2 3" key="1">
    <citation type="submission" date="2015-08" db="EMBL/GenBank/DDBJ databases">
        <title>Next Generation Sequencing and Analysis of the Genome of Puccinia sorghi L Schw, the Causal Agent of Maize Common Rust.</title>
        <authorList>
            <person name="Rochi L."/>
            <person name="Burguener G."/>
            <person name="Darino M."/>
            <person name="Turjanski A."/>
            <person name="Kreff E."/>
            <person name="Dieguez M.J."/>
            <person name="Sacco F."/>
        </authorList>
    </citation>
    <scope>NUCLEOTIDE SEQUENCE [LARGE SCALE GENOMIC DNA]</scope>
    <source>
        <strain evidence="2 3">RO10H11247</strain>
    </source>
</reference>
<gene>
    <name evidence="2" type="ORF">VP01_939g6</name>
</gene>
<keyword evidence="3" id="KW-1185">Reference proteome</keyword>
<organism evidence="2 3">
    <name type="scientific">Puccinia sorghi</name>
    <dbReference type="NCBI Taxonomy" id="27349"/>
    <lineage>
        <taxon>Eukaryota</taxon>
        <taxon>Fungi</taxon>
        <taxon>Dikarya</taxon>
        <taxon>Basidiomycota</taxon>
        <taxon>Pucciniomycotina</taxon>
        <taxon>Pucciniomycetes</taxon>
        <taxon>Pucciniales</taxon>
        <taxon>Pucciniaceae</taxon>
        <taxon>Puccinia</taxon>
    </lineage>
</organism>
<evidence type="ECO:0000313" key="2">
    <source>
        <dbReference type="EMBL" id="KNZ44228.1"/>
    </source>
</evidence>
<comment type="caution">
    <text evidence="2">The sequence shown here is derived from an EMBL/GenBank/DDBJ whole genome shotgun (WGS) entry which is preliminary data.</text>
</comment>
<accession>A0A0L6U6T4</accession>
<name>A0A0L6U6T4_9BASI</name>
<proteinExistence type="predicted"/>
<dbReference type="VEuPathDB" id="FungiDB:VP01_939g6"/>
<dbReference type="EMBL" id="LAVV01015048">
    <property type="protein sequence ID" value="KNZ44228.1"/>
    <property type="molecule type" value="Genomic_DNA"/>
</dbReference>
<feature type="compositionally biased region" description="Polar residues" evidence="1">
    <location>
        <begin position="7"/>
        <end position="22"/>
    </location>
</feature>
<sequence>MFDEPSASGNSNTSHPSSVDGSSTDSLLAYFEFFRISNIKCQAISNMLISKNIDKFHIFDSLTYEELQVLGFNFRIISKICANFTT</sequence>